<dbReference type="PROSITE" id="PS50837">
    <property type="entry name" value="NACHT"/>
    <property type="match status" value="1"/>
</dbReference>
<dbReference type="EnsemblMetazoa" id="XM_030997174">
    <property type="protein sequence ID" value="XP_030853034"/>
    <property type="gene ID" value="LOC115929053"/>
</dbReference>
<dbReference type="SUPFAM" id="SSF52540">
    <property type="entry name" value="P-loop containing nucleoside triphosphate hydrolases"/>
    <property type="match status" value="1"/>
</dbReference>
<dbReference type="PANTHER" id="PTHR24407:SF14">
    <property type="entry name" value="SIR2-LIKE DOMAIN-CONTAINING PROTEIN"/>
    <property type="match status" value="1"/>
</dbReference>
<dbReference type="GeneID" id="115929053"/>
<evidence type="ECO:0000313" key="2">
    <source>
        <dbReference type="EnsemblMetazoa" id="XP_030853034"/>
    </source>
</evidence>
<name>A0A7M7PJX8_STRPU</name>
<dbReference type="OMA" id="ESDHERY"/>
<feature type="domain" description="NACHT" evidence="1">
    <location>
        <begin position="25"/>
        <end position="146"/>
    </location>
</feature>
<dbReference type="RefSeq" id="XP_030853034.1">
    <property type="nucleotide sequence ID" value="XM_030997174.1"/>
</dbReference>
<dbReference type="InterPro" id="IPR027417">
    <property type="entry name" value="P-loop_NTPase"/>
</dbReference>
<accession>A0A7M7PJX8</accession>
<dbReference type="Pfam" id="PF05729">
    <property type="entry name" value="NACHT"/>
    <property type="match status" value="1"/>
</dbReference>
<reference evidence="3" key="1">
    <citation type="submission" date="2015-02" db="EMBL/GenBank/DDBJ databases">
        <title>Genome sequencing for Strongylocentrotus purpuratus.</title>
        <authorList>
            <person name="Murali S."/>
            <person name="Liu Y."/>
            <person name="Vee V."/>
            <person name="English A."/>
            <person name="Wang M."/>
            <person name="Skinner E."/>
            <person name="Han Y."/>
            <person name="Muzny D.M."/>
            <person name="Worley K.C."/>
            <person name="Gibbs R.A."/>
        </authorList>
    </citation>
    <scope>NUCLEOTIDE SEQUENCE</scope>
</reference>
<dbReference type="PANTHER" id="PTHR24407">
    <property type="entry name" value="PROTEIN KINASE DOMAIN-CONTAINING PROTEIN"/>
    <property type="match status" value="1"/>
</dbReference>
<dbReference type="Gene3D" id="3.40.50.300">
    <property type="entry name" value="P-loop containing nucleotide triphosphate hydrolases"/>
    <property type="match status" value="1"/>
</dbReference>
<dbReference type="FunCoup" id="A0A7M7PJX8">
    <property type="interactions" value="24"/>
</dbReference>
<dbReference type="OrthoDB" id="120976at2759"/>
<keyword evidence="3" id="KW-1185">Reference proteome</keyword>
<dbReference type="AlphaFoldDB" id="A0A7M7PJX8"/>
<dbReference type="InterPro" id="IPR007111">
    <property type="entry name" value="NACHT_NTPase"/>
</dbReference>
<dbReference type="Proteomes" id="UP000007110">
    <property type="component" value="Unassembled WGS sequence"/>
</dbReference>
<reference evidence="2" key="2">
    <citation type="submission" date="2021-01" db="UniProtKB">
        <authorList>
            <consortium name="EnsemblMetazoa"/>
        </authorList>
    </citation>
    <scope>IDENTIFICATION</scope>
</reference>
<proteinExistence type="predicted"/>
<protein>
    <recommendedName>
        <fullName evidence="1">NACHT domain-containing protein</fullName>
    </recommendedName>
</protein>
<dbReference type="InParanoid" id="A0A7M7PJX8"/>
<evidence type="ECO:0000259" key="1">
    <source>
        <dbReference type="PROSITE" id="PS50837"/>
    </source>
</evidence>
<organism evidence="2 3">
    <name type="scientific">Strongylocentrotus purpuratus</name>
    <name type="common">Purple sea urchin</name>
    <dbReference type="NCBI Taxonomy" id="7668"/>
    <lineage>
        <taxon>Eukaryota</taxon>
        <taxon>Metazoa</taxon>
        <taxon>Echinodermata</taxon>
        <taxon>Eleutherozoa</taxon>
        <taxon>Echinozoa</taxon>
        <taxon>Echinoidea</taxon>
        <taxon>Euechinoidea</taxon>
        <taxon>Echinacea</taxon>
        <taxon>Camarodonta</taxon>
        <taxon>Echinidea</taxon>
        <taxon>Strongylocentrotidae</taxon>
        <taxon>Strongylocentrotus</taxon>
    </lineage>
</organism>
<sequence length="468" mass="54325">MGTTRETPLDYTELLTTKVNGEFPKRLMVEGEGGAGKTTFCSKIAWDWTERTKEFEEFDWVLVIPFRNTNEGQTVGDIAKTYLSDSNTVQSRQIDRYILSAPLKVFIIFDGLDEYDGDILKESSDFAKIIRSEKFVECRVLVTTRPWRAVPFKSHELMMQTFAFLAVAGFDEENISTYITKYFQDEPPSGYELIKYIESNDLIQENMAPFPLYIAMLCILWRNSDAGRRNIIRKLKTFSQLFHAMIIFLIDHCMTKQHQNPNVKILTNKEINNYLLRIGKFAYSGVLEKRLTYTENDFSGYDEAMEACCRIGVLSREILIVPRQDRRLSDQSDPVTCSVFFPHKLFQEYLVGMYLASLFESDHERYEVAVSVVIQRPEEFRNLLYFTASQTKNVAIDVTDRLIKTTRIHPYTLVDIAFEAYDEDAAKMVGRQLFTKQKTLKIDDEMSAHTVSGFLFITEEKQMVRVFE</sequence>
<dbReference type="KEGG" id="spu:115929053"/>
<evidence type="ECO:0000313" key="3">
    <source>
        <dbReference type="Proteomes" id="UP000007110"/>
    </source>
</evidence>